<keyword evidence="2" id="KW-0808">Transferase</keyword>
<organism evidence="2 3">
    <name type="scientific">Toxoplasma gondii FOU</name>
    <dbReference type="NCBI Taxonomy" id="943167"/>
    <lineage>
        <taxon>Eukaryota</taxon>
        <taxon>Sar</taxon>
        <taxon>Alveolata</taxon>
        <taxon>Apicomplexa</taxon>
        <taxon>Conoidasida</taxon>
        <taxon>Coccidia</taxon>
        <taxon>Eucoccidiorida</taxon>
        <taxon>Eimeriorina</taxon>
        <taxon>Sarcocystidae</taxon>
        <taxon>Toxoplasma</taxon>
    </lineage>
</organism>
<feature type="non-terminal residue" evidence="2">
    <location>
        <position position="1"/>
    </location>
</feature>
<dbReference type="GO" id="GO:0016301">
    <property type="term" value="F:kinase activity"/>
    <property type="evidence" value="ECO:0007669"/>
    <property type="project" value="UniProtKB-KW"/>
</dbReference>
<feature type="region of interest" description="Disordered" evidence="1">
    <location>
        <begin position="754"/>
        <end position="785"/>
    </location>
</feature>
<feature type="compositionally biased region" description="Low complexity" evidence="1">
    <location>
        <begin position="886"/>
        <end position="895"/>
    </location>
</feature>
<feature type="region of interest" description="Disordered" evidence="1">
    <location>
        <begin position="866"/>
        <end position="968"/>
    </location>
</feature>
<evidence type="ECO:0000313" key="2">
    <source>
        <dbReference type="EMBL" id="KFG39515.1"/>
    </source>
</evidence>
<dbReference type="VEuPathDB" id="ToxoDB:TGFOU_204100B"/>
<feature type="region of interest" description="Disordered" evidence="1">
    <location>
        <begin position="247"/>
        <end position="276"/>
    </location>
</feature>
<sequence length="1272" mass="134422">KQLAGQTGARSFRSRVLSFASGRKARPSSRTPPAPTPAFARSAGASVLGCSASRDVSSARDRPGLPPPHLFAVPLFRPFLLECKPLQPCASVPFACLPIHTAVAPAAAGVCTPEAATAAAAVTVDELLSAEQVSSPGRGVALLLDAAATPLILPFSLFHGAAAEAAGRGHASAHLSVPVVQRRWAFAPTYIRADCAAGRGSASPRLGKLRESEEKHSGEKNVGSRREKSGGRNGFGCMRCLSLRSGASCPEKGGSEAERSSARRARDRGAQREDDAPACEAAACAPQEIYAALYDLVVDLDAFGNWEEEFGGCVSFFGEDDVPRRLCRDDGRDQLEAKEFGKALIPGAFFDAEVVAAAADVLAPLALASPPDSGGASHGQGLLLVWTMADLLPAILQHLILIPEDRVRFFANWLRVQANGSGLTKERLEAHLRAVVLYSEDSLAGTAREVFSESGNGQVPGLASDREARGKAENGRQRGDEEMALLHLLQRERDENFIRQQADLLWALLGIQEDTPEKTIAELISCVLCLDRSREDALLLLAEADPSGFVSSSFDSLLPISLPFSAERTSVASDGSSLLATSLSSLSPLLLQQLRLLRLQQELLSQVECFPPSQQRFNLFLPFDTAQYAHGLVFFVLGAPVMSPAPPPGASGGLTLGGAPGPPFFSGYPGSFFAEKSGMFAFSRDALQGAGSLAHGDAPPPAGARHPRSHPVGLTSKNASQQALVSWRRAQQMREVLASGGRYDALLEEVRMQGIGEEDDGDRGRGGERDERRREAGGHHEKRRRTLSVTGVELAVECIGKRLLLLAQNPKSRFLFSDDALKGPHFLSGAVGAANSTSFSREFGGVDAKAQASGLASDATGGSLFVSKHDMHPHPSLSFPPPSTVAGALGPLGPHDPGHPGGTGEATLRNSRVHVHPQASHAPHVSGAGAGGEKEVKGAPGAAGVSAGLGAPGGLEGRDEGRGRDGRAFANVSRVRSVSGGEERKQAAMEMWRRMGASVKHLFQDAPKWSNQPAVLLCVVQPHSERSGAGKTESGSKQRHEERRHAFLAAAAYELRMRLRRSAVTCEIRWISLAERQRMKRPVRRPAGNATSRPSSGASAPQALASRDLLQWLVFLSSSSLSLPSTSVCSPSLCASSPPLPGAPASALSLSSLAPSATEKGEVSPSASETTVSAEDEQPEEDARQTTAKREREKLFAMLDEAVAATDGTAFATTRDLHEDEATAVQRENKANVHELNIHIEHLYGEETSQVLTSVNDAVAFLAAAVGGPKAS</sequence>
<name>A0A086K547_TOXGO</name>
<feature type="compositionally biased region" description="Polar residues" evidence="1">
    <location>
        <begin position="1089"/>
        <end position="1099"/>
    </location>
</feature>
<gene>
    <name evidence="2" type="ORF">TGFOU_204100B</name>
</gene>
<feature type="compositionally biased region" description="Basic and acidic residues" evidence="1">
    <location>
        <begin position="956"/>
        <end position="967"/>
    </location>
</feature>
<feature type="region of interest" description="Disordered" evidence="1">
    <location>
        <begin position="691"/>
        <end position="714"/>
    </location>
</feature>
<evidence type="ECO:0000313" key="3">
    <source>
        <dbReference type="Proteomes" id="UP000028838"/>
    </source>
</evidence>
<feature type="region of interest" description="Disordered" evidence="1">
    <location>
        <begin position="199"/>
        <end position="230"/>
    </location>
</feature>
<feature type="compositionally biased region" description="Basic and acidic residues" evidence="1">
    <location>
        <begin position="464"/>
        <end position="477"/>
    </location>
</feature>
<feature type="region of interest" description="Disordered" evidence="1">
    <location>
        <begin position="1"/>
        <end position="41"/>
    </location>
</feature>
<proteinExistence type="predicted"/>
<evidence type="ECO:0000256" key="1">
    <source>
        <dbReference type="SAM" id="MobiDB-lite"/>
    </source>
</evidence>
<comment type="caution">
    <text evidence="2">The sequence shown here is derived from an EMBL/GenBank/DDBJ whole genome shotgun (WGS) entry which is preliminary data.</text>
</comment>
<feature type="region of interest" description="Disordered" evidence="1">
    <location>
        <begin position="454"/>
        <end position="477"/>
    </location>
</feature>
<dbReference type="EMBL" id="AEYH02002402">
    <property type="protein sequence ID" value="KFG39515.1"/>
    <property type="molecule type" value="Genomic_DNA"/>
</dbReference>
<feature type="region of interest" description="Disordered" evidence="1">
    <location>
        <begin position="1080"/>
        <end position="1101"/>
    </location>
</feature>
<protein>
    <submittedName>
        <fullName evidence="2">eIF2 kinase IF2K-C</fullName>
    </submittedName>
</protein>
<feature type="compositionally biased region" description="Basic and acidic residues" evidence="1">
    <location>
        <begin position="208"/>
        <end position="230"/>
    </location>
</feature>
<keyword evidence="2" id="KW-0418">Kinase</keyword>
<dbReference type="Proteomes" id="UP000028838">
    <property type="component" value="Unassembled WGS sequence"/>
</dbReference>
<feature type="compositionally biased region" description="Basic and acidic residues" evidence="1">
    <location>
        <begin position="762"/>
        <end position="779"/>
    </location>
</feature>
<dbReference type="AlphaFoldDB" id="A0A086K547"/>
<feature type="region of interest" description="Disordered" evidence="1">
    <location>
        <begin position="1153"/>
        <end position="1188"/>
    </location>
</feature>
<accession>A0A086K547</accession>
<reference evidence="2 3" key="1">
    <citation type="submission" date="2014-07" db="EMBL/GenBank/DDBJ databases">
        <authorList>
            <person name="Sibley D."/>
            <person name="Venepally P."/>
            <person name="Karamycheva S."/>
            <person name="Hadjithomas M."/>
            <person name="Khan A."/>
            <person name="Brunk B."/>
            <person name="Roos D."/>
            <person name="Caler E."/>
            <person name="Lorenzi H."/>
        </authorList>
    </citation>
    <scope>NUCLEOTIDE SEQUENCE [LARGE SCALE GENOMIC DNA]</scope>
    <source>
        <strain evidence="2 3">FOU</strain>
    </source>
</reference>